<evidence type="ECO:0000256" key="4">
    <source>
        <dbReference type="ARBA" id="ARBA00020461"/>
    </source>
</evidence>
<evidence type="ECO:0000256" key="5">
    <source>
        <dbReference type="ARBA" id="ARBA00022630"/>
    </source>
</evidence>
<dbReference type="FunFam" id="1.10.150.570:FF:000001">
    <property type="entry name" value="tRNA uridine 5-carboxymethylaminomethyl modification enzyme MnmG"/>
    <property type="match status" value="1"/>
</dbReference>
<comment type="caution">
    <text evidence="13">The sequence shown here is derived from an EMBL/GenBank/DDBJ whole genome shotgun (WGS) entry which is preliminary data.</text>
</comment>
<evidence type="ECO:0000256" key="9">
    <source>
        <dbReference type="ARBA" id="ARBA00025948"/>
    </source>
</evidence>
<accession>A0AAI9AJ42</accession>
<dbReference type="RefSeq" id="WP_007473373.1">
    <property type="nucleotide sequence ID" value="NZ_ABCJ01000001.1"/>
</dbReference>
<gene>
    <name evidence="11" type="primary">mnmG</name>
    <name evidence="11" type="synonym">gidA</name>
    <name evidence="13" type="ORF">CMTB2_02963</name>
</gene>
<keyword evidence="5 11" id="KW-0285">Flavoprotein</keyword>
<evidence type="ECO:0000256" key="1">
    <source>
        <dbReference type="ARBA" id="ARBA00001974"/>
    </source>
</evidence>
<evidence type="ECO:0000313" key="14">
    <source>
        <dbReference type="Proteomes" id="UP000003288"/>
    </source>
</evidence>
<dbReference type="PANTHER" id="PTHR11806:SF0">
    <property type="entry name" value="PROTEIN MTO1 HOMOLOG, MITOCHONDRIAL"/>
    <property type="match status" value="1"/>
</dbReference>
<dbReference type="Gene3D" id="1.10.10.1800">
    <property type="entry name" value="tRNA uridine 5-carboxymethylaminomethyl modification enzyme MnmG/GidA"/>
    <property type="match status" value="1"/>
</dbReference>
<dbReference type="NCBIfam" id="TIGR00136">
    <property type="entry name" value="mnmG_gidA"/>
    <property type="match status" value="1"/>
</dbReference>
<dbReference type="InterPro" id="IPR047001">
    <property type="entry name" value="MnmG_C_subdom"/>
</dbReference>
<evidence type="ECO:0000256" key="11">
    <source>
        <dbReference type="HAMAP-Rule" id="MF_00129"/>
    </source>
</evidence>
<feature type="binding site" evidence="11">
    <location>
        <begin position="271"/>
        <end position="285"/>
    </location>
    <ligand>
        <name>NAD(+)</name>
        <dbReference type="ChEBI" id="CHEBI:57540"/>
    </ligand>
</feature>
<dbReference type="GO" id="GO:0002098">
    <property type="term" value="P:tRNA wobble uridine modification"/>
    <property type="evidence" value="ECO:0007669"/>
    <property type="project" value="InterPro"/>
</dbReference>
<dbReference type="AlphaFoldDB" id="A0AAI9AJ42"/>
<keyword evidence="8 11" id="KW-0520">NAD</keyword>
<feature type="binding site" evidence="11">
    <location>
        <begin position="10"/>
        <end position="15"/>
    </location>
    <ligand>
        <name>FAD</name>
        <dbReference type="ChEBI" id="CHEBI:57692"/>
    </ligand>
</feature>
<evidence type="ECO:0000256" key="8">
    <source>
        <dbReference type="ARBA" id="ARBA00023027"/>
    </source>
</evidence>
<keyword evidence="7 11" id="KW-0274">FAD</keyword>
<dbReference type="InterPro" id="IPR044920">
    <property type="entry name" value="MnmG_C_subdom_sf"/>
</dbReference>
<dbReference type="Pfam" id="PF13932">
    <property type="entry name" value="SAM_GIDA_C"/>
    <property type="match status" value="1"/>
</dbReference>
<comment type="subcellular location">
    <subcellularLocation>
        <location evidence="11">Cytoplasm</location>
    </subcellularLocation>
</comment>
<evidence type="ECO:0000259" key="12">
    <source>
        <dbReference type="SMART" id="SM01228"/>
    </source>
</evidence>
<name>A0AAI9AJ42_9BACT</name>
<dbReference type="GO" id="GO:0050660">
    <property type="term" value="F:flavin adenine dinucleotide binding"/>
    <property type="evidence" value="ECO:0007669"/>
    <property type="project" value="UniProtKB-UniRule"/>
</dbReference>
<dbReference type="HAMAP" id="MF_00129">
    <property type="entry name" value="MnmG_GidA"/>
    <property type="match status" value="1"/>
</dbReference>
<evidence type="ECO:0000256" key="6">
    <source>
        <dbReference type="ARBA" id="ARBA00022694"/>
    </source>
</evidence>
<dbReference type="SUPFAM" id="SSF51905">
    <property type="entry name" value="FAD/NAD(P)-binding domain"/>
    <property type="match status" value="1"/>
</dbReference>
<reference evidence="13 14" key="1">
    <citation type="journal article" date="2011" name="Stand. Genomic Sci.">
        <title>Draft genome sequence of Caminibacter mediatlanticus strain TB-2, an epsilonproteobacterium isolated from a deep-sea hydrothermal vent.</title>
        <authorList>
            <person name="Giovannelli D."/>
            <person name="Ferriera S."/>
            <person name="Johnson J."/>
            <person name="Kravitz S."/>
            <person name="Perez-Rodriguez I."/>
            <person name="Ricci J."/>
            <person name="O'Brien C."/>
            <person name="Voordeckers J.W."/>
            <person name="Bini E."/>
            <person name="Vetriani C."/>
        </authorList>
    </citation>
    <scope>NUCLEOTIDE SEQUENCE [LARGE SCALE GENOMIC DNA]</scope>
    <source>
        <strain evidence="13 14">TB-2</strain>
    </source>
</reference>
<comment type="cofactor">
    <cofactor evidence="1 11">
        <name>FAD</name>
        <dbReference type="ChEBI" id="CHEBI:57692"/>
    </cofactor>
</comment>
<evidence type="ECO:0000256" key="7">
    <source>
        <dbReference type="ARBA" id="ARBA00022827"/>
    </source>
</evidence>
<evidence type="ECO:0000256" key="3">
    <source>
        <dbReference type="ARBA" id="ARBA00007653"/>
    </source>
</evidence>
<dbReference type="InterPro" id="IPR004416">
    <property type="entry name" value="MnmG"/>
</dbReference>
<dbReference type="Pfam" id="PF21680">
    <property type="entry name" value="GIDA_C_1st"/>
    <property type="match status" value="1"/>
</dbReference>
<dbReference type="Gene3D" id="3.50.50.60">
    <property type="entry name" value="FAD/NAD(P)-binding domain"/>
    <property type="match status" value="2"/>
</dbReference>
<feature type="domain" description="tRNA uridine 5-carboxymethylaminomethyl modification enzyme C-terminal subdomain" evidence="12">
    <location>
        <begin position="543"/>
        <end position="614"/>
    </location>
</feature>
<dbReference type="InterPro" id="IPR002218">
    <property type="entry name" value="MnmG-rel"/>
</dbReference>
<keyword evidence="6 11" id="KW-0819">tRNA processing</keyword>
<dbReference type="EMBL" id="ABCJ01000001">
    <property type="protein sequence ID" value="EDM24442.1"/>
    <property type="molecule type" value="Genomic_DNA"/>
</dbReference>
<dbReference type="PANTHER" id="PTHR11806">
    <property type="entry name" value="GLUCOSE INHIBITED DIVISION PROTEIN A"/>
    <property type="match status" value="1"/>
</dbReference>
<sequence>MKEFDVIVVGGGHAGIEAANAAARMGKNTLLLTMLVEQIGAASCNPAIGGLAKGHLVKEIDALGGLMGLATDNAGIQFRVLNENRGPAVRGSRAQIDMDRYRIWMRNAILNTPNLTVAQEIVDEILVKNGKVYGVKTNLLNEYRCKALILTTGTFMRGLMHFGPVKIEGGRFHELPAKKISKSLENLGFKLERLKTGTTARIDARTIDFSKMEIQPGDENPKPFSFRTDKKTFNPKQLPCFITYTNETTHDIIKGNFHRAPLFTGQIEGIGPRYCPSIEDKLNKFPDKERHHVFVEPQTLEATEYYLNGLSTSLPMDVQEDFIHTIPGLENAKIVRFGYAIEYDFIQPTNLKHSLETRAIEGLFFAGQINGTTGYEEAAAQGIMAGINAALKIDEKEPLILRRDEAYIGVLIDDLVTKGTNEPYRMFTSRSEYRLLLREDNAILRLGDYGYKLGLLDEETYKRIEKLKEEINRGMKIVNETFVTPNKEINVLLESLGEEKIQNKMEIRKIIGRHTFNKDKLFKLLPELKSFSDEAIEQILIESRYHHYIEKQKQHIDKMKEMLSVKIPEDFEYKGIPGLSREIVEKLEKYRPATLFQASEISGVTPAAIDIIHMYINIKRNKK</sequence>
<comment type="subunit">
    <text evidence="9 11">Homodimer. Heterotetramer of two MnmE and two MnmG subunits.</text>
</comment>
<organism evidence="13 14">
    <name type="scientific">Caminibacter mediatlanticus TB-2</name>
    <dbReference type="NCBI Taxonomy" id="391592"/>
    <lineage>
        <taxon>Bacteria</taxon>
        <taxon>Pseudomonadati</taxon>
        <taxon>Campylobacterota</taxon>
        <taxon>Epsilonproteobacteria</taxon>
        <taxon>Nautiliales</taxon>
        <taxon>Nautiliaceae</taxon>
        <taxon>Caminibacter</taxon>
    </lineage>
</organism>
<dbReference type="PROSITE" id="PS01281">
    <property type="entry name" value="GIDA_2"/>
    <property type="match status" value="1"/>
</dbReference>
<dbReference type="InterPro" id="IPR040131">
    <property type="entry name" value="MnmG_N"/>
</dbReference>
<comment type="caution">
    <text evidence="11">Lacks conserved residue(s) required for the propagation of feature annotation.</text>
</comment>
<dbReference type="Proteomes" id="UP000003288">
    <property type="component" value="Unassembled WGS sequence"/>
</dbReference>
<proteinExistence type="inferred from homology"/>
<dbReference type="FunFam" id="3.50.50.60:FF:000002">
    <property type="entry name" value="tRNA uridine 5-carboxymethylaminomethyl modification enzyme MnmG"/>
    <property type="match status" value="1"/>
</dbReference>
<dbReference type="PRINTS" id="PR00411">
    <property type="entry name" value="PNDRDTASEI"/>
</dbReference>
<comment type="function">
    <text evidence="2 11">NAD-binding protein involved in the addition of a carboxymethylaminomethyl (cmnm) group at the wobble position (U34) of certain tRNAs, forming tRNA-cmnm(5)s(2)U34.</text>
</comment>
<dbReference type="GO" id="GO:0005829">
    <property type="term" value="C:cytosol"/>
    <property type="evidence" value="ECO:0007669"/>
    <property type="project" value="TreeGrafter"/>
</dbReference>
<dbReference type="InterPro" id="IPR049312">
    <property type="entry name" value="GIDA_C_N"/>
</dbReference>
<keyword evidence="11" id="KW-0963">Cytoplasm</keyword>
<dbReference type="SMART" id="SM01228">
    <property type="entry name" value="GIDA_assoc_3"/>
    <property type="match status" value="1"/>
</dbReference>
<evidence type="ECO:0000256" key="2">
    <source>
        <dbReference type="ARBA" id="ARBA00003717"/>
    </source>
</evidence>
<protein>
    <recommendedName>
        <fullName evidence="4 11">tRNA uridine 5-carboxymethylaminomethyl modification enzyme MnmG</fullName>
    </recommendedName>
    <alternativeName>
        <fullName evidence="10 11">Glucose-inhibited division protein A</fullName>
    </alternativeName>
</protein>
<dbReference type="InterPro" id="IPR026904">
    <property type="entry name" value="MnmG_C"/>
</dbReference>
<evidence type="ECO:0000313" key="13">
    <source>
        <dbReference type="EMBL" id="EDM24442.1"/>
    </source>
</evidence>
<dbReference type="InterPro" id="IPR020595">
    <property type="entry name" value="MnmG-rel_CS"/>
</dbReference>
<dbReference type="GO" id="GO:0030488">
    <property type="term" value="P:tRNA methylation"/>
    <property type="evidence" value="ECO:0007669"/>
    <property type="project" value="TreeGrafter"/>
</dbReference>
<dbReference type="PROSITE" id="PS01280">
    <property type="entry name" value="GIDA_1"/>
    <property type="match status" value="1"/>
</dbReference>
<evidence type="ECO:0000256" key="10">
    <source>
        <dbReference type="ARBA" id="ARBA00031800"/>
    </source>
</evidence>
<comment type="similarity">
    <text evidence="3 11">Belongs to the MnmG family.</text>
</comment>
<dbReference type="Gene3D" id="1.10.150.570">
    <property type="entry name" value="GidA associated domain, C-terminal subdomain"/>
    <property type="match status" value="1"/>
</dbReference>
<dbReference type="InterPro" id="IPR036188">
    <property type="entry name" value="FAD/NAD-bd_sf"/>
</dbReference>
<dbReference type="Pfam" id="PF01134">
    <property type="entry name" value="GIDA"/>
    <property type="match status" value="1"/>
</dbReference>